<comment type="caution">
    <text evidence="3">The sequence shown here is derived from an EMBL/GenBank/DDBJ whole genome shotgun (WGS) entry which is preliminary data.</text>
</comment>
<proteinExistence type="inferred from homology"/>
<dbReference type="SUPFAM" id="SSF54211">
    <property type="entry name" value="Ribosomal protein S5 domain 2-like"/>
    <property type="match status" value="1"/>
</dbReference>
<evidence type="ECO:0000256" key="1">
    <source>
        <dbReference type="ARBA" id="ARBA00006354"/>
    </source>
</evidence>
<dbReference type="InterPro" id="IPR025158">
    <property type="entry name" value="Mg_chelat-rel_C"/>
</dbReference>
<dbReference type="InterPro" id="IPR020568">
    <property type="entry name" value="Ribosomal_Su5_D2-typ_SF"/>
</dbReference>
<dbReference type="SMART" id="SM00382">
    <property type="entry name" value="AAA"/>
    <property type="match status" value="1"/>
</dbReference>
<dbReference type="InterPro" id="IPR000523">
    <property type="entry name" value="Mg_chelatse_chII-like_cat_dom"/>
</dbReference>
<feature type="domain" description="AAA+ ATPase" evidence="2">
    <location>
        <begin position="228"/>
        <end position="409"/>
    </location>
</feature>
<accession>A0A542ZWG7</accession>
<dbReference type="InterPro" id="IPR004482">
    <property type="entry name" value="Mg_chelat-rel"/>
</dbReference>
<sequence length="520" mass="54044">MTATVSGEARIRGKLGRSLSVGLVGMSGHLVDVEAHLANGVPGFVIVGLPDASLAEARDRVRAAMSCSGLRLPQRRITVNLAPASLPKRGSVFDVSIAVAILAAGLVVDPERAATTVCLGELGLDGRVHPVRGVLPAVSAAMASGPARIIVPEQNAAEARLVPGAEIIGVNSLLEVAARLGADVEPPAPEAVAPPGAPVARPAHRAPDLADVVGQHEARHALEIAAAGGHHLFMVGAPGTGKTMLAQRLSTILPDLNDEHAVEVTAIHSLAGTLDASAGLIRRPPFQSPHHTATAAALVGGGSGLPRPGAVSLAHRGILFLDEVPEFAGRVLQTLRQPIEAGELTIHRSGGVARYPARFQLVMAANPCPCGKALDDCGCTSLVQRRYFSRLSGPLLDRVDLHCHVSPTGIGTLHGTGGESSAAVAQRVAEARRAAAERLRGTEWTLNSQVPGSWLRERWAADPKILQPLHNAISLGHISMRAADRVARVAWTMADLAGRVSPGREEIDAALAMRSVGSMR</sequence>
<comment type="similarity">
    <text evidence="1">Belongs to the Mg-chelatase subunits D/I family. ComM subfamily.</text>
</comment>
<dbReference type="EMBL" id="VFOS01000001">
    <property type="protein sequence ID" value="TQL64697.1"/>
    <property type="molecule type" value="Genomic_DNA"/>
</dbReference>
<dbReference type="GO" id="GO:0005524">
    <property type="term" value="F:ATP binding"/>
    <property type="evidence" value="ECO:0007669"/>
    <property type="project" value="InterPro"/>
</dbReference>
<dbReference type="Proteomes" id="UP000315389">
    <property type="component" value="Unassembled WGS sequence"/>
</dbReference>
<evidence type="ECO:0000313" key="4">
    <source>
        <dbReference type="Proteomes" id="UP000315389"/>
    </source>
</evidence>
<dbReference type="PANTHER" id="PTHR32039:SF7">
    <property type="entry name" value="COMPETENCE PROTEIN COMM"/>
    <property type="match status" value="1"/>
</dbReference>
<dbReference type="InterPro" id="IPR045006">
    <property type="entry name" value="CHLI-like"/>
</dbReference>
<organism evidence="3 4">
    <name type="scientific">Rarobacter faecitabidus</name>
    <dbReference type="NCBI Taxonomy" id="13243"/>
    <lineage>
        <taxon>Bacteria</taxon>
        <taxon>Bacillati</taxon>
        <taxon>Actinomycetota</taxon>
        <taxon>Actinomycetes</taxon>
        <taxon>Micrococcales</taxon>
        <taxon>Rarobacteraceae</taxon>
        <taxon>Rarobacter</taxon>
    </lineage>
</organism>
<dbReference type="InterPro" id="IPR027417">
    <property type="entry name" value="P-loop_NTPase"/>
</dbReference>
<evidence type="ECO:0000259" key="2">
    <source>
        <dbReference type="SMART" id="SM00382"/>
    </source>
</evidence>
<reference evidence="3 4" key="1">
    <citation type="submission" date="2019-06" db="EMBL/GenBank/DDBJ databases">
        <title>Sequencing the genomes of 1000 actinobacteria strains.</title>
        <authorList>
            <person name="Klenk H.-P."/>
        </authorList>
    </citation>
    <scope>NUCLEOTIDE SEQUENCE [LARGE SCALE GENOMIC DNA]</scope>
    <source>
        <strain evidence="3 4">DSM 4813</strain>
    </source>
</reference>
<dbReference type="Pfam" id="PF01078">
    <property type="entry name" value="Mg_chelatase"/>
    <property type="match status" value="1"/>
</dbReference>
<dbReference type="NCBIfam" id="TIGR00368">
    <property type="entry name" value="YifB family Mg chelatase-like AAA ATPase"/>
    <property type="match status" value="1"/>
</dbReference>
<dbReference type="Gene3D" id="3.40.50.300">
    <property type="entry name" value="P-loop containing nucleotide triphosphate hydrolases"/>
    <property type="match status" value="1"/>
</dbReference>
<dbReference type="CDD" id="cd00009">
    <property type="entry name" value="AAA"/>
    <property type="match status" value="1"/>
</dbReference>
<dbReference type="SUPFAM" id="SSF52540">
    <property type="entry name" value="P-loop containing nucleoside triphosphate hydrolases"/>
    <property type="match status" value="1"/>
</dbReference>
<evidence type="ECO:0000313" key="3">
    <source>
        <dbReference type="EMBL" id="TQL64697.1"/>
    </source>
</evidence>
<keyword evidence="4" id="KW-1185">Reference proteome</keyword>
<dbReference type="AlphaFoldDB" id="A0A542ZWG7"/>
<dbReference type="PANTHER" id="PTHR32039">
    <property type="entry name" value="MAGNESIUM-CHELATASE SUBUNIT CHLI"/>
    <property type="match status" value="1"/>
</dbReference>
<dbReference type="Gene3D" id="3.30.230.10">
    <property type="match status" value="1"/>
</dbReference>
<protein>
    <submittedName>
        <fullName evidence="3">Magnesium chelatase family protein</fullName>
    </submittedName>
</protein>
<dbReference type="InterPro" id="IPR014721">
    <property type="entry name" value="Ribsml_uS5_D2-typ_fold_subgr"/>
</dbReference>
<dbReference type="RefSeq" id="WP_281282063.1">
    <property type="nucleotide sequence ID" value="NZ_BAAASV010000001.1"/>
</dbReference>
<dbReference type="Pfam" id="PF13335">
    <property type="entry name" value="Mg_chelatase_C"/>
    <property type="match status" value="1"/>
</dbReference>
<gene>
    <name evidence="3" type="ORF">FB461_1206</name>
</gene>
<name>A0A542ZWG7_RARFA</name>
<dbReference type="InterPro" id="IPR003593">
    <property type="entry name" value="AAA+_ATPase"/>
</dbReference>
<dbReference type="Pfam" id="PF13541">
    <property type="entry name" value="ChlI"/>
    <property type="match status" value="1"/>
</dbReference>